<name>A0AA38LJJ1_TAXCH</name>
<keyword evidence="15" id="KW-0325">Glycoprotein</keyword>
<keyword evidence="12" id="KW-0472">Membrane</keyword>
<keyword evidence="6" id="KW-0812">Transmembrane</keyword>
<dbReference type="GO" id="GO:0016020">
    <property type="term" value="C:membrane"/>
    <property type="evidence" value="ECO:0007669"/>
    <property type="project" value="UniProtKB-SubCell"/>
</dbReference>
<keyword evidence="14" id="KW-0675">Receptor</keyword>
<evidence type="ECO:0000259" key="19">
    <source>
        <dbReference type="PROSITE" id="PS50011"/>
    </source>
</evidence>
<dbReference type="EMBL" id="JAHRHJ020000003">
    <property type="protein sequence ID" value="KAH9323347.1"/>
    <property type="molecule type" value="Genomic_DNA"/>
</dbReference>
<dbReference type="InterPro" id="IPR001245">
    <property type="entry name" value="Ser-Thr/Tyr_kinase_cat_dom"/>
</dbReference>
<evidence type="ECO:0000256" key="1">
    <source>
        <dbReference type="ARBA" id="ARBA00004479"/>
    </source>
</evidence>
<organism evidence="20 21">
    <name type="scientific">Taxus chinensis</name>
    <name type="common">Chinese yew</name>
    <name type="synonym">Taxus wallichiana var. chinensis</name>
    <dbReference type="NCBI Taxonomy" id="29808"/>
    <lineage>
        <taxon>Eukaryota</taxon>
        <taxon>Viridiplantae</taxon>
        <taxon>Streptophyta</taxon>
        <taxon>Embryophyta</taxon>
        <taxon>Tracheophyta</taxon>
        <taxon>Spermatophyta</taxon>
        <taxon>Pinopsida</taxon>
        <taxon>Pinidae</taxon>
        <taxon>Conifers II</taxon>
        <taxon>Cupressales</taxon>
        <taxon>Taxaceae</taxon>
        <taxon>Taxus</taxon>
    </lineage>
</organism>
<evidence type="ECO:0000256" key="15">
    <source>
        <dbReference type="ARBA" id="ARBA00023180"/>
    </source>
</evidence>
<sequence length="395" mass="44228">FRRKHIQVHRSSSDQRGVTIPIRVNGVDSSIMLSDSTAGHESPPTARHNGLSSWWEGNNRNMLVSASGILRYPYKDLQKATQNFTTVIGHGAFGPVYKATMPSGETVAVKSLATDSKQGEQEFQTEVSLLGRLHHRNLVNLLGYCVEKGHRMLVYVYMSNGSLAYHLYNENVEPLSWDLRVYIAQDISRGIEYLHDGAVPPVVHRDIKSANILLDRSMKARVADFGLSKEEKIDGRSSGLKGTFGYVDPEYVSSKTYTKNSDVYSFGILLFELITARNPQQGLMEYINLAAISADGKAGWEEIIDGRLNGKYNIDEVSSMAAIAYKCVQKNSRKRPTMRDIAQDLSSINEYRHTDNGNRETMSVVEEEHFDAMENGKLPKTDFKKINSKAKTPNV</sequence>
<evidence type="ECO:0000256" key="5">
    <source>
        <dbReference type="ARBA" id="ARBA00022679"/>
    </source>
</evidence>
<evidence type="ECO:0000256" key="3">
    <source>
        <dbReference type="ARBA" id="ARBA00022527"/>
    </source>
</evidence>
<evidence type="ECO:0000313" key="21">
    <source>
        <dbReference type="Proteomes" id="UP000824469"/>
    </source>
</evidence>
<evidence type="ECO:0000256" key="11">
    <source>
        <dbReference type="ARBA" id="ARBA00022989"/>
    </source>
</evidence>
<evidence type="ECO:0000256" key="12">
    <source>
        <dbReference type="ARBA" id="ARBA00023136"/>
    </source>
</evidence>
<comment type="subcellular location">
    <subcellularLocation>
        <location evidence="1">Membrane</location>
        <topology evidence="1">Single-pass type I membrane protein</topology>
    </subcellularLocation>
</comment>
<evidence type="ECO:0000256" key="16">
    <source>
        <dbReference type="ARBA" id="ARBA00047899"/>
    </source>
</evidence>
<proteinExistence type="predicted"/>
<evidence type="ECO:0000256" key="7">
    <source>
        <dbReference type="ARBA" id="ARBA00022729"/>
    </source>
</evidence>
<dbReference type="FunFam" id="1.10.510.10:FF:000495">
    <property type="entry name" value="calcium/calmodulin-regulated receptor-like kinase 1"/>
    <property type="match status" value="1"/>
</dbReference>
<evidence type="ECO:0000256" key="9">
    <source>
        <dbReference type="ARBA" id="ARBA00022777"/>
    </source>
</evidence>
<dbReference type="PANTHER" id="PTHR47989">
    <property type="entry name" value="OS01G0750732 PROTEIN"/>
    <property type="match status" value="1"/>
</dbReference>
<comment type="catalytic activity">
    <reaction evidence="17">
        <text>L-seryl-[protein] + ATP = O-phospho-L-seryl-[protein] + ADP + H(+)</text>
        <dbReference type="Rhea" id="RHEA:17989"/>
        <dbReference type="Rhea" id="RHEA-COMP:9863"/>
        <dbReference type="Rhea" id="RHEA-COMP:11604"/>
        <dbReference type="ChEBI" id="CHEBI:15378"/>
        <dbReference type="ChEBI" id="CHEBI:29999"/>
        <dbReference type="ChEBI" id="CHEBI:30616"/>
        <dbReference type="ChEBI" id="CHEBI:83421"/>
        <dbReference type="ChEBI" id="CHEBI:456216"/>
        <dbReference type="EC" id="2.7.11.1"/>
    </reaction>
</comment>
<evidence type="ECO:0000256" key="14">
    <source>
        <dbReference type="ARBA" id="ARBA00023170"/>
    </source>
</evidence>
<dbReference type="InterPro" id="IPR011009">
    <property type="entry name" value="Kinase-like_dom_sf"/>
</dbReference>
<keyword evidence="3" id="KW-0723">Serine/threonine-protein kinase</keyword>
<dbReference type="InterPro" id="IPR008271">
    <property type="entry name" value="Ser/Thr_kinase_AS"/>
</dbReference>
<evidence type="ECO:0000256" key="18">
    <source>
        <dbReference type="SAM" id="MobiDB-lite"/>
    </source>
</evidence>
<evidence type="ECO:0000256" key="10">
    <source>
        <dbReference type="ARBA" id="ARBA00022840"/>
    </source>
</evidence>
<keyword evidence="7" id="KW-0732">Signal</keyword>
<dbReference type="Gene3D" id="3.30.200.20">
    <property type="entry name" value="Phosphorylase Kinase, domain 1"/>
    <property type="match status" value="1"/>
</dbReference>
<dbReference type="GO" id="GO:0004674">
    <property type="term" value="F:protein serine/threonine kinase activity"/>
    <property type="evidence" value="ECO:0007669"/>
    <property type="project" value="UniProtKB-KW"/>
</dbReference>
<evidence type="ECO:0000256" key="13">
    <source>
        <dbReference type="ARBA" id="ARBA00023157"/>
    </source>
</evidence>
<evidence type="ECO:0000256" key="17">
    <source>
        <dbReference type="ARBA" id="ARBA00048679"/>
    </source>
</evidence>
<keyword evidence="11" id="KW-1133">Transmembrane helix</keyword>
<dbReference type="PROSITE" id="PS50011">
    <property type="entry name" value="PROTEIN_KINASE_DOM"/>
    <property type="match status" value="1"/>
</dbReference>
<feature type="non-terminal residue" evidence="20">
    <location>
        <position position="395"/>
    </location>
</feature>
<keyword evidence="13" id="KW-1015">Disulfide bond</keyword>
<dbReference type="AlphaFoldDB" id="A0AA38LJJ1"/>
<dbReference type="SMART" id="SM00220">
    <property type="entry name" value="S_TKc"/>
    <property type="match status" value="1"/>
</dbReference>
<keyword evidence="8" id="KW-0547">Nucleotide-binding</keyword>
<keyword evidence="4" id="KW-0245">EGF-like domain</keyword>
<dbReference type="Pfam" id="PF07714">
    <property type="entry name" value="PK_Tyr_Ser-Thr"/>
    <property type="match status" value="1"/>
</dbReference>
<evidence type="ECO:0000313" key="20">
    <source>
        <dbReference type="EMBL" id="KAH9323347.1"/>
    </source>
</evidence>
<keyword evidence="10" id="KW-0067">ATP-binding</keyword>
<keyword evidence="9" id="KW-0418">Kinase</keyword>
<gene>
    <name evidence="20" type="ORF">KI387_017986</name>
</gene>
<dbReference type="Proteomes" id="UP000824469">
    <property type="component" value="Unassembled WGS sequence"/>
</dbReference>
<reference evidence="20 21" key="1">
    <citation type="journal article" date="2021" name="Nat. Plants">
        <title>The Taxus genome provides insights into paclitaxel biosynthesis.</title>
        <authorList>
            <person name="Xiong X."/>
            <person name="Gou J."/>
            <person name="Liao Q."/>
            <person name="Li Y."/>
            <person name="Zhou Q."/>
            <person name="Bi G."/>
            <person name="Li C."/>
            <person name="Du R."/>
            <person name="Wang X."/>
            <person name="Sun T."/>
            <person name="Guo L."/>
            <person name="Liang H."/>
            <person name="Lu P."/>
            <person name="Wu Y."/>
            <person name="Zhang Z."/>
            <person name="Ro D.K."/>
            <person name="Shang Y."/>
            <person name="Huang S."/>
            <person name="Yan J."/>
        </authorList>
    </citation>
    <scope>NUCLEOTIDE SEQUENCE [LARGE SCALE GENOMIC DNA]</scope>
    <source>
        <strain evidence="20">Ta-2019</strain>
    </source>
</reference>
<feature type="domain" description="Protein kinase" evidence="19">
    <location>
        <begin position="82"/>
        <end position="352"/>
    </location>
</feature>
<feature type="region of interest" description="Disordered" evidence="18">
    <location>
        <begin position="376"/>
        <end position="395"/>
    </location>
</feature>
<evidence type="ECO:0000256" key="2">
    <source>
        <dbReference type="ARBA" id="ARBA00012513"/>
    </source>
</evidence>
<dbReference type="InterPro" id="IPR000719">
    <property type="entry name" value="Prot_kinase_dom"/>
</dbReference>
<accession>A0AA38LJJ1</accession>
<comment type="catalytic activity">
    <reaction evidence="16">
        <text>L-threonyl-[protein] + ATP = O-phospho-L-threonyl-[protein] + ADP + H(+)</text>
        <dbReference type="Rhea" id="RHEA:46608"/>
        <dbReference type="Rhea" id="RHEA-COMP:11060"/>
        <dbReference type="Rhea" id="RHEA-COMP:11605"/>
        <dbReference type="ChEBI" id="CHEBI:15378"/>
        <dbReference type="ChEBI" id="CHEBI:30013"/>
        <dbReference type="ChEBI" id="CHEBI:30616"/>
        <dbReference type="ChEBI" id="CHEBI:61977"/>
        <dbReference type="ChEBI" id="CHEBI:456216"/>
        <dbReference type="EC" id="2.7.11.1"/>
    </reaction>
</comment>
<evidence type="ECO:0000256" key="8">
    <source>
        <dbReference type="ARBA" id="ARBA00022741"/>
    </source>
</evidence>
<comment type="caution">
    <text evidence="20">The sequence shown here is derived from an EMBL/GenBank/DDBJ whole genome shotgun (WGS) entry which is preliminary data.</text>
</comment>
<evidence type="ECO:0000256" key="6">
    <source>
        <dbReference type="ARBA" id="ARBA00022692"/>
    </source>
</evidence>
<evidence type="ECO:0000256" key="4">
    <source>
        <dbReference type="ARBA" id="ARBA00022536"/>
    </source>
</evidence>
<protein>
    <recommendedName>
        <fullName evidence="2">non-specific serine/threonine protein kinase</fullName>
        <ecNumber evidence="2">2.7.11.1</ecNumber>
    </recommendedName>
</protein>
<keyword evidence="5" id="KW-0808">Transferase</keyword>
<dbReference type="PROSITE" id="PS00108">
    <property type="entry name" value="PROTEIN_KINASE_ST"/>
    <property type="match status" value="1"/>
</dbReference>
<keyword evidence="21" id="KW-1185">Reference proteome</keyword>
<dbReference type="SUPFAM" id="SSF56112">
    <property type="entry name" value="Protein kinase-like (PK-like)"/>
    <property type="match status" value="1"/>
</dbReference>
<feature type="compositionally biased region" description="Basic and acidic residues" evidence="18">
    <location>
        <begin position="376"/>
        <end position="385"/>
    </location>
</feature>
<dbReference type="EC" id="2.7.11.1" evidence="2"/>
<dbReference type="OMA" id="KHEPLTW"/>
<dbReference type="GO" id="GO:0005524">
    <property type="term" value="F:ATP binding"/>
    <property type="evidence" value="ECO:0007669"/>
    <property type="project" value="UniProtKB-KW"/>
</dbReference>
<dbReference type="PANTHER" id="PTHR47989:SF24">
    <property type="entry name" value="CALCIUM_CALMODULIN-REGULATED RECEPTOR-LIKE KINASE 1 ISOFORM X1"/>
    <property type="match status" value="1"/>
</dbReference>
<dbReference type="FunFam" id="3.30.200.20:FF:000059">
    <property type="entry name" value="S-receptor-like serine/threonine-protein kinase"/>
    <property type="match status" value="1"/>
</dbReference>
<dbReference type="Gene3D" id="1.10.510.10">
    <property type="entry name" value="Transferase(Phosphotransferase) domain 1"/>
    <property type="match status" value="1"/>
</dbReference>